<dbReference type="GO" id="GO:0003700">
    <property type="term" value="F:DNA-binding transcription factor activity"/>
    <property type="evidence" value="ECO:0007669"/>
    <property type="project" value="TreeGrafter"/>
</dbReference>
<dbReference type="InterPro" id="IPR005471">
    <property type="entry name" value="Tscrpt_reg_IclR_N"/>
</dbReference>
<dbReference type="RefSeq" id="WP_165818621.1">
    <property type="nucleotide sequence ID" value="NZ_FZMO01000527.1"/>
</dbReference>
<dbReference type="SMART" id="SM00346">
    <property type="entry name" value="HTH_ICLR"/>
    <property type="match status" value="1"/>
</dbReference>
<dbReference type="EMBL" id="FZMO01000527">
    <property type="protein sequence ID" value="SNQ51125.1"/>
    <property type="molecule type" value="Genomic_DNA"/>
</dbReference>
<evidence type="ECO:0000256" key="3">
    <source>
        <dbReference type="ARBA" id="ARBA00023163"/>
    </source>
</evidence>
<protein>
    <submittedName>
        <fullName evidence="7">Putative Transcriptional regulator, IclR family</fullName>
    </submittedName>
</protein>
<name>A0A2I2KZP5_9ACTN</name>
<dbReference type="PANTHER" id="PTHR30136:SF24">
    <property type="entry name" value="HTH-TYPE TRANSCRIPTIONAL REPRESSOR ALLR"/>
    <property type="match status" value="1"/>
</dbReference>
<dbReference type="Proteomes" id="UP000234331">
    <property type="component" value="Unassembled WGS sequence"/>
</dbReference>
<organism evidence="7 8">
    <name type="scientific">Frankia canadensis</name>
    <dbReference type="NCBI Taxonomy" id="1836972"/>
    <lineage>
        <taxon>Bacteria</taxon>
        <taxon>Bacillati</taxon>
        <taxon>Actinomycetota</taxon>
        <taxon>Actinomycetes</taxon>
        <taxon>Frankiales</taxon>
        <taxon>Frankiaceae</taxon>
        <taxon>Frankia</taxon>
    </lineage>
</organism>
<dbReference type="GO" id="GO:0003677">
    <property type="term" value="F:DNA binding"/>
    <property type="evidence" value="ECO:0007669"/>
    <property type="project" value="UniProtKB-KW"/>
</dbReference>
<dbReference type="GO" id="GO:0045892">
    <property type="term" value="P:negative regulation of DNA-templated transcription"/>
    <property type="evidence" value="ECO:0007669"/>
    <property type="project" value="TreeGrafter"/>
</dbReference>
<keyword evidence="3" id="KW-0804">Transcription</keyword>
<proteinExistence type="predicted"/>
<gene>
    <name evidence="7" type="ORF">FRACA_610006</name>
</gene>
<evidence type="ECO:0000259" key="6">
    <source>
        <dbReference type="PROSITE" id="PS51078"/>
    </source>
</evidence>
<dbReference type="InterPro" id="IPR050707">
    <property type="entry name" value="HTH_MetabolicPath_Reg"/>
</dbReference>
<evidence type="ECO:0000256" key="2">
    <source>
        <dbReference type="ARBA" id="ARBA00023125"/>
    </source>
</evidence>
<dbReference type="SUPFAM" id="SSF46785">
    <property type="entry name" value="Winged helix' DNA-binding domain"/>
    <property type="match status" value="1"/>
</dbReference>
<keyword evidence="8" id="KW-1185">Reference proteome</keyword>
<accession>A0A2I2KZP5</accession>
<dbReference type="PROSITE" id="PS51078">
    <property type="entry name" value="ICLR_ED"/>
    <property type="match status" value="1"/>
</dbReference>
<dbReference type="InterPro" id="IPR036388">
    <property type="entry name" value="WH-like_DNA-bd_sf"/>
</dbReference>
<feature type="domain" description="IclR-ED" evidence="6">
    <location>
        <begin position="69"/>
        <end position="292"/>
    </location>
</feature>
<keyword evidence="1" id="KW-0805">Transcription regulation</keyword>
<dbReference type="SUPFAM" id="SSF55781">
    <property type="entry name" value="GAF domain-like"/>
    <property type="match status" value="1"/>
</dbReference>
<dbReference type="Gene3D" id="1.10.10.10">
    <property type="entry name" value="Winged helix-like DNA-binding domain superfamily/Winged helix DNA-binding domain"/>
    <property type="match status" value="1"/>
</dbReference>
<dbReference type="AlphaFoldDB" id="A0A2I2KZP5"/>
<evidence type="ECO:0000259" key="5">
    <source>
        <dbReference type="PROSITE" id="PS51077"/>
    </source>
</evidence>
<dbReference type="Pfam" id="PF09339">
    <property type="entry name" value="HTH_IclR"/>
    <property type="match status" value="1"/>
</dbReference>
<feature type="region of interest" description="Disordered" evidence="4">
    <location>
        <begin position="290"/>
        <end position="317"/>
    </location>
</feature>
<evidence type="ECO:0000256" key="4">
    <source>
        <dbReference type="SAM" id="MobiDB-lite"/>
    </source>
</evidence>
<dbReference type="PANTHER" id="PTHR30136">
    <property type="entry name" value="HELIX-TURN-HELIX TRANSCRIPTIONAL REGULATOR, ICLR FAMILY"/>
    <property type="match status" value="1"/>
</dbReference>
<feature type="domain" description="HTH iclR-type" evidence="5">
    <location>
        <begin position="5"/>
        <end position="68"/>
    </location>
</feature>
<reference evidence="7 8" key="1">
    <citation type="submission" date="2017-06" db="EMBL/GenBank/DDBJ databases">
        <authorList>
            <person name="Kim H.J."/>
            <person name="Triplett B.A."/>
        </authorList>
    </citation>
    <scope>NUCLEOTIDE SEQUENCE [LARGE SCALE GENOMIC DNA]</scope>
    <source>
        <strain evidence="7">FRACA_ARgP5</strain>
    </source>
</reference>
<dbReference type="PROSITE" id="PS51077">
    <property type="entry name" value="HTH_ICLR"/>
    <property type="match status" value="1"/>
</dbReference>
<sequence length="317" mass="34122">MAKSVPALDRALRILGELAARPADALTLSELARAADVNLSTCHSIVMALTEASYLLRHEPAKTYTLGPAVVEIGAAALAQYPGLLAARQEGDALMRRFELGVIIGGRAGDELLVLEDIASPHVTPDSRKGFRGPMAPPLGRLFMAWEPDDAILAWLQRLSFDEDSDEVRYYRDALRITREQGHIVALDGTISELVIRLAVQLARATTQHERLDIAVRMADLVRDEEYAHLGQRTSTLHRQDVVGVPVFCADGRTALTLSVVGRPGDIAQRNVPVILRALTAAARRIAATLGGHTPTSADGADGAEHPRRAEGPGAHV</sequence>
<evidence type="ECO:0000313" key="8">
    <source>
        <dbReference type="Proteomes" id="UP000234331"/>
    </source>
</evidence>
<dbReference type="InterPro" id="IPR036390">
    <property type="entry name" value="WH_DNA-bd_sf"/>
</dbReference>
<evidence type="ECO:0000313" key="7">
    <source>
        <dbReference type="EMBL" id="SNQ51125.1"/>
    </source>
</evidence>
<keyword evidence="2" id="KW-0238">DNA-binding</keyword>
<dbReference type="Gene3D" id="3.30.450.40">
    <property type="match status" value="2"/>
</dbReference>
<dbReference type="InterPro" id="IPR014757">
    <property type="entry name" value="Tscrpt_reg_IclR_C"/>
</dbReference>
<dbReference type="InterPro" id="IPR029016">
    <property type="entry name" value="GAF-like_dom_sf"/>
</dbReference>
<evidence type="ECO:0000256" key="1">
    <source>
        <dbReference type="ARBA" id="ARBA00023015"/>
    </source>
</evidence>